<sequence>METTTDEGGERGKRISAEPLQFLLLLMIMANVVLAQNTTDPAEARVINEMFSAWGIPESAVTNKGWNISGELCSGAAVNSTDFDSDTYNPAIKCDCNFPNSTCHITRLFISYTTLSCLNELQEWDILVTSIVTYVHFVNLLMIIAWYKTIRKVYALNAVGPIPEGLWTLTYLTNLNVAQNYLTGPLSPSVGNLTRMQWMTFGINALSGEIPPELGRLTDLRSLGFGTNNFNGSLPSELGNLRRLQQLYIDSAGISGEIPPTFANLSSLETVRLEGNSFDGSIPLSFSQLTTLEELLLRNNRITGSIPSDIGEYQKLQQLDLSFNNLSGQIPPALFNLSQLSFLFLGNNSLNGTLPDVKSASLININLVVNNFTLEGSENSGIPTGLNCLQRDFPCNRGSPRYSSFGINCGGPQITSSSQIVHEQDNEELGPATYYLTPERRWGVSNVGKSDHPEYTDSTQRQFTNTLDSELFQTARLSAGSLRYYGLGLENGNYTVNLQFAELQIEDGPIWESLGRRVFDIYLQGNLVFPDFDIKRAAGGASFSPVSRQATVQVSNNYLEIHLFWSGKGTCCVPKQGTFGPLISAISATPNFTPTVSNNPPSTKKKNNTGLIAGIIVPIAVVSFLALLALYIIRRRRKKQDTFDNYEEFLGIDARPNTFSYTELRTATDDFSAANKLGEGGFGPVYKGTLDDGRVIAVKQLSIASHQGKSQFMAEIATISAVQHRNLVKLYGCCIDGEKRLLVYEHLENKSLDQALFGKKKLSLSWSTRFDICLGVARGLSYLHEESRIRVVHRDVKASNVLLDSEMNPKISDFGLAKLYDDKQTHMSTRVAGTIGYLAPEYAMRGHLTEKADVFGFGVVALEIISGRPNSDSSLDDDKIYLLEWAWNLHEANNELELVDEALSEFDENEVRRVMRVALLCTQTSPMQRPSMSRVVAMLSGDIEASGAITRPEYLTGFKFNDATTFNSAPPASSSDSGPKMNKIERAHEMYRDGKYEEALEFYTEALSIAKTNPQKIALHSNRAACFLKLHLFKKAAEECTSVLELDYEHTGALMLRAQTLVTLKEYHSALFDVNRLIELNPESEVYQNLEARLKTQVALAPIPELEEEVEDEDEEEDEVLELEEENKGEDEQSTSLQLAEHDSHESTEPVPKIEVSKPENTPQTISVKEEIPKPKGHSRLDYSRWDKVEDDSSEDDEDDDEDSKPQYRFRVKNIGVRSVK</sequence>
<dbReference type="GO" id="GO:0006281">
    <property type="term" value="P:DNA repair"/>
    <property type="evidence" value="ECO:0007669"/>
    <property type="project" value="UniProtKB-KW"/>
</dbReference>
<dbReference type="STRING" id="35608.A0A2U1MTB7"/>
<evidence type="ECO:0000256" key="12">
    <source>
        <dbReference type="ARBA" id="ARBA00022737"/>
    </source>
</evidence>
<keyword evidence="14" id="KW-0227">DNA damage</keyword>
<feature type="transmembrane region" description="Helical" evidence="26">
    <location>
        <begin position="20"/>
        <end position="37"/>
    </location>
</feature>
<reference evidence="28 29" key="1">
    <citation type="journal article" date="2018" name="Mol. Plant">
        <title>The genome of Artemisia annua provides insight into the evolution of Asteraceae family and artemisinin biosynthesis.</title>
        <authorList>
            <person name="Shen Q."/>
            <person name="Zhang L."/>
            <person name="Liao Z."/>
            <person name="Wang S."/>
            <person name="Yan T."/>
            <person name="Shi P."/>
            <person name="Liu M."/>
            <person name="Fu X."/>
            <person name="Pan Q."/>
            <person name="Wang Y."/>
            <person name="Lv Z."/>
            <person name="Lu X."/>
            <person name="Zhang F."/>
            <person name="Jiang W."/>
            <person name="Ma Y."/>
            <person name="Chen M."/>
            <person name="Hao X."/>
            <person name="Li L."/>
            <person name="Tang Y."/>
            <person name="Lv G."/>
            <person name="Zhou Y."/>
            <person name="Sun X."/>
            <person name="Brodelius P.E."/>
            <person name="Rose J.K.C."/>
            <person name="Tang K."/>
        </authorList>
    </citation>
    <scope>NUCLEOTIDE SEQUENCE [LARGE SCALE GENOMIC DNA]</scope>
    <source>
        <strain evidence="29">cv. Huhao1</strain>
        <tissue evidence="28">Leaf</tissue>
    </source>
</reference>
<dbReference type="GO" id="GO:0006325">
    <property type="term" value="P:chromatin organization"/>
    <property type="evidence" value="ECO:0007669"/>
    <property type="project" value="UniProtKB-KW"/>
</dbReference>
<evidence type="ECO:0000256" key="2">
    <source>
        <dbReference type="ARBA" id="ARBA00004479"/>
    </source>
</evidence>
<evidence type="ECO:0000256" key="25">
    <source>
        <dbReference type="SAM" id="MobiDB-lite"/>
    </source>
</evidence>
<feature type="transmembrane region" description="Helical" evidence="26">
    <location>
        <begin position="126"/>
        <end position="147"/>
    </location>
</feature>
<comment type="similarity">
    <text evidence="3">Belongs to the Tonsoku family.</text>
</comment>
<dbReference type="Gene3D" id="3.30.200.20">
    <property type="entry name" value="Phosphorylase Kinase, domain 1"/>
    <property type="match status" value="1"/>
</dbReference>
<evidence type="ECO:0000256" key="22">
    <source>
        <dbReference type="ARBA" id="ARBA00023204"/>
    </source>
</evidence>
<dbReference type="GO" id="GO:0004674">
    <property type="term" value="F:protein serine/threonine kinase activity"/>
    <property type="evidence" value="ECO:0007669"/>
    <property type="project" value="UniProtKB-KW"/>
</dbReference>
<evidence type="ECO:0000256" key="20">
    <source>
        <dbReference type="ARBA" id="ARBA00023170"/>
    </source>
</evidence>
<feature type="compositionally biased region" description="Acidic residues" evidence="25">
    <location>
        <begin position="1189"/>
        <end position="1203"/>
    </location>
</feature>
<dbReference type="InterPro" id="IPR021720">
    <property type="entry name" value="Malectin_dom"/>
</dbReference>
<feature type="domain" description="Protein kinase" evidence="27">
    <location>
        <begin position="671"/>
        <end position="955"/>
    </location>
</feature>
<evidence type="ECO:0000256" key="4">
    <source>
        <dbReference type="ARBA" id="ARBA00012513"/>
    </source>
</evidence>
<keyword evidence="12" id="KW-0677">Repeat</keyword>
<evidence type="ECO:0000256" key="6">
    <source>
        <dbReference type="ARBA" id="ARBA00022527"/>
    </source>
</evidence>
<evidence type="ECO:0000256" key="15">
    <source>
        <dbReference type="ARBA" id="ARBA00022777"/>
    </source>
</evidence>
<keyword evidence="9" id="KW-0808">Transferase</keyword>
<dbReference type="OrthoDB" id="663146at2759"/>
<dbReference type="InterPro" id="IPR051824">
    <property type="entry name" value="LRR_Rcpt-Like_S/T_Kinase"/>
</dbReference>
<gene>
    <name evidence="28" type="ORF">CTI12_AA343010</name>
</gene>
<dbReference type="PROSITE" id="PS00108">
    <property type="entry name" value="PROTEIN_KINASE_ST"/>
    <property type="match status" value="1"/>
</dbReference>
<dbReference type="FunFam" id="1.10.510.10:FF:000044">
    <property type="entry name" value="Putative LRR receptor-like serine/threonine-protein kinase"/>
    <property type="match status" value="1"/>
</dbReference>
<keyword evidence="29" id="KW-1185">Reference proteome</keyword>
<dbReference type="SUPFAM" id="SSF48452">
    <property type="entry name" value="TPR-like"/>
    <property type="match status" value="1"/>
</dbReference>
<dbReference type="PROSITE" id="PS50011">
    <property type="entry name" value="PROTEIN_KINASE_DOM"/>
    <property type="match status" value="1"/>
</dbReference>
<dbReference type="InterPro" id="IPR001611">
    <property type="entry name" value="Leu-rich_rpt"/>
</dbReference>
<dbReference type="FunFam" id="3.80.10.10:FF:000383">
    <property type="entry name" value="Leucine-rich repeat receptor protein kinase EMS1"/>
    <property type="match status" value="2"/>
</dbReference>
<accession>A0A2U1MTB7</accession>
<comment type="catalytic activity">
    <reaction evidence="24">
        <text>L-seryl-[protein] + ATP = O-phospho-L-seryl-[protein] + ADP + H(+)</text>
        <dbReference type="Rhea" id="RHEA:17989"/>
        <dbReference type="Rhea" id="RHEA-COMP:9863"/>
        <dbReference type="Rhea" id="RHEA-COMP:11604"/>
        <dbReference type="ChEBI" id="CHEBI:15378"/>
        <dbReference type="ChEBI" id="CHEBI:29999"/>
        <dbReference type="ChEBI" id="CHEBI:30616"/>
        <dbReference type="ChEBI" id="CHEBI:83421"/>
        <dbReference type="ChEBI" id="CHEBI:456216"/>
        <dbReference type="EC" id="2.7.11.1"/>
    </reaction>
</comment>
<dbReference type="Pfam" id="PF07714">
    <property type="entry name" value="PK_Tyr_Ser-Thr"/>
    <property type="match status" value="1"/>
</dbReference>
<feature type="region of interest" description="Disordered" evidence="25">
    <location>
        <begin position="1104"/>
        <end position="1221"/>
    </location>
</feature>
<keyword evidence="10 26" id="KW-0812">Transmembrane</keyword>
<dbReference type="PANTHER" id="PTHR48006">
    <property type="entry name" value="LEUCINE-RICH REPEAT-CONTAINING PROTEIN DDB_G0281931-RELATED"/>
    <property type="match status" value="1"/>
</dbReference>
<evidence type="ECO:0000313" key="28">
    <source>
        <dbReference type="EMBL" id="PWA64466.1"/>
    </source>
</evidence>
<evidence type="ECO:0000256" key="3">
    <source>
        <dbReference type="ARBA" id="ARBA00010999"/>
    </source>
</evidence>
<protein>
    <recommendedName>
        <fullName evidence="4">non-specific serine/threonine protein kinase</fullName>
        <ecNumber evidence="4">2.7.11.1</ecNumber>
    </recommendedName>
</protein>
<dbReference type="InterPro" id="IPR001245">
    <property type="entry name" value="Ser-Thr/Tyr_kinase_cat_dom"/>
</dbReference>
<evidence type="ECO:0000256" key="10">
    <source>
        <dbReference type="ARBA" id="ARBA00022692"/>
    </source>
</evidence>
<evidence type="ECO:0000256" key="14">
    <source>
        <dbReference type="ARBA" id="ARBA00022763"/>
    </source>
</evidence>
<evidence type="ECO:0000256" key="24">
    <source>
        <dbReference type="ARBA" id="ARBA00048679"/>
    </source>
</evidence>
<dbReference type="InterPro" id="IPR032675">
    <property type="entry name" value="LRR_dom_sf"/>
</dbReference>
<dbReference type="InterPro" id="IPR019734">
    <property type="entry name" value="TPR_rpt"/>
</dbReference>
<dbReference type="InterPro" id="IPR000719">
    <property type="entry name" value="Prot_kinase_dom"/>
</dbReference>
<proteinExistence type="inferred from homology"/>
<evidence type="ECO:0000256" key="9">
    <source>
        <dbReference type="ARBA" id="ARBA00022679"/>
    </source>
</evidence>
<evidence type="ECO:0000256" key="5">
    <source>
        <dbReference type="ARBA" id="ARBA00022454"/>
    </source>
</evidence>
<evidence type="ECO:0000256" key="17">
    <source>
        <dbReference type="ARBA" id="ARBA00022853"/>
    </source>
</evidence>
<keyword evidence="17" id="KW-0156">Chromatin regulator</keyword>
<dbReference type="GO" id="GO:0005694">
    <property type="term" value="C:chromosome"/>
    <property type="evidence" value="ECO:0007669"/>
    <property type="project" value="UniProtKB-SubCell"/>
</dbReference>
<keyword evidence="6" id="KW-0723">Serine/threonine-protein kinase</keyword>
<evidence type="ECO:0000256" key="7">
    <source>
        <dbReference type="ARBA" id="ARBA00022553"/>
    </source>
</evidence>
<dbReference type="Gene3D" id="1.25.40.10">
    <property type="entry name" value="Tetratricopeptide repeat domain"/>
    <property type="match status" value="1"/>
</dbReference>
<dbReference type="Pfam" id="PF00560">
    <property type="entry name" value="LRR_1"/>
    <property type="match status" value="1"/>
</dbReference>
<dbReference type="Proteomes" id="UP000245207">
    <property type="component" value="Unassembled WGS sequence"/>
</dbReference>
<keyword evidence="8" id="KW-0433">Leucine-rich repeat</keyword>
<dbReference type="Gene3D" id="3.80.10.10">
    <property type="entry name" value="Ribonuclease Inhibitor"/>
    <property type="match status" value="1"/>
</dbReference>
<dbReference type="Gene3D" id="1.10.510.10">
    <property type="entry name" value="Transferase(Phosphotransferase) domain 1"/>
    <property type="match status" value="1"/>
</dbReference>
<evidence type="ECO:0000313" key="29">
    <source>
        <dbReference type="Proteomes" id="UP000245207"/>
    </source>
</evidence>
<evidence type="ECO:0000256" key="18">
    <source>
        <dbReference type="ARBA" id="ARBA00022989"/>
    </source>
</evidence>
<comment type="subcellular location">
    <subcellularLocation>
        <location evidence="1">Chromosome</location>
    </subcellularLocation>
    <subcellularLocation>
        <location evidence="2">Membrane</location>
        <topology evidence="2">Single-pass type I membrane protein</topology>
    </subcellularLocation>
</comment>
<evidence type="ECO:0000256" key="8">
    <source>
        <dbReference type="ARBA" id="ARBA00022614"/>
    </source>
</evidence>
<feature type="compositionally biased region" description="Basic and acidic residues" evidence="25">
    <location>
        <begin position="1168"/>
        <end position="1188"/>
    </location>
</feature>
<feature type="compositionally biased region" description="Acidic residues" evidence="25">
    <location>
        <begin position="1105"/>
        <end position="1133"/>
    </location>
</feature>
<dbReference type="Pfam" id="PF11721">
    <property type="entry name" value="Malectin"/>
    <property type="match status" value="1"/>
</dbReference>
<evidence type="ECO:0000256" key="23">
    <source>
        <dbReference type="ARBA" id="ARBA00047899"/>
    </source>
</evidence>
<dbReference type="SMART" id="SM00028">
    <property type="entry name" value="TPR"/>
    <property type="match status" value="3"/>
</dbReference>
<dbReference type="Pfam" id="PF12799">
    <property type="entry name" value="LRR_4"/>
    <property type="match status" value="1"/>
</dbReference>
<evidence type="ECO:0000256" key="11">
    <source>
        <dbReference type="ARBA" id="ARBA00022729"/>
    </source>
</evidence>
<keyword evidence="15 28" id="KW-0418">Kinase</keyword>
<name>A0A2U1MTB7_ARTAN</name>
<keyword evidence="16" id="KW-0067">ATP-binding</keyword>
<comment type="caution">
    <text evidence="28">The sequence shown here is derived from an EMBL/GenBank/DDBJ whole genome shotgun (WGS) entry which is preliminary data.</text>
</comment>
<dbReference type="InterPro" id="IPR025875">
    <property type="entry name" value="Leu-rich_rpt_4"/>
</dbReference>
<evidence type="ECO:0000259" key="27">
    <source>
        <dbReference type="PROSITE" id="PS50011"/>
    </source>
</evidence>
<feature type="transmembrane region" description="Helical" evidence="26">
    <location>
        <begin position="611"/>
        <end position="633"/>
    </location>
</feature>
<keyword evidence="22" id="KW-0234">DNA repair</keyword>
<comment type="catalytic activity">
    <reaction evidence="23">
        <text>L-threonyl-[protein] + ATP = O-phospho-L-threonyl-[protein] + ADP + H(+)</text>
        <dbReference type="Rhea" id="RHEA:46608"/>
        <dbReference type="Rhea" id="RHEA-COMP:11060"/>
        <dbReference type="Rhea" id="RHEA-COMP:11605"/>
        <dbReference type="ChEBI" id="CHEBI:15378"/>
        <dbReference type="ChEBI" id="CHEBI:30013"/>
        <dbReference type="ChEBI" id="CHEBI:30616"/>
        <dbReference type="ChEBI" id="CHEBI:61977"/>
        <dbReference type="ChEBI" id="CHEBI:456216"/>
        <dbReference type="EC" id="2.7.11.1"/>
    </reaction>
</comment>
<keyword evidence="21" id="KW-0325">Glycoprotein</keyword>
<organism evidence="28 29">
    <name type="scientific">Artemisia annua</name>
    <name type="common">Sweet wormwood</name>
    <dbReference type="NCBI Taxonomy" id="35608"/>
    <lineage>
        <taxon>Eukaryota</taxon>
        <taxon>Viridiplantae</taxon>
        <taxon>Streptophyta</taxon>
        <taxon>Embryophyta</taxon>
        <taxon>Tracheophyta</taxon>
        <taxon>Spermatophyta</taxon>
        <taxon>Magnoliopsida</taxon>
        <taxon>eudicotyledons</taxon>
        <taxon>Gunneridae</taxon>
        <taxon>Pentapetalae</taxon>
        <taxon>asterids</taxon>
        <taxon>campanulids</taxon>
        <taxon>Asterales</taxon>
        <taxon>Asteraceae</taxon>
        <taxon>Asteroideae</taxon>
        <taxon>Anthemideae</taxon>
        <taxon>Artemisiinae</taxon>
        <taxon>Artemisia</taxon>
    </lineage>
</organism>
<evidence type="ECO:0000256" key="1">
    <source>
        <dbReference type="ARBA" id="ARBA00004286"/>
    </source>
</evidence>
<dbReference type="EC" id="2.7.11.1" evidence="4"/>
<dbReference type="SUPFAM" id="SSF56112">
    <property type="entry name" value="Protein kinase-like (PK-like)"/>
    <property type="match status" value="1"/>
</dbReference>
<dbReference type="GO" id="GO:0005886">
    <property type="term" value="C:plasma membrane"/>
    <property type="evidence" value="ECO:0007669"/>
    <property type="project" value="TreeGrafter"/>
</dbReference>
<dbReference type="CDD" id="cd14066">
    <property type="entry name" value="STKc_IRAK"/>
    <property type="match status" value="1"/>
</dbReference>
<keyword evidence="19 26" id="KW-0472">Membrane</keyword>
<evidence type="ECO:0000256" key="21">
    <source>
        <dbReference type="ARBA" id="ARBA00023180"/>
    </source>
</evidence>
<dbReference type="PANTHER" id="PTHR48006:SF62">
    <property type="entry name" value="LEUCINE-RICH REPEAT TRANSMEMBRANE PROTEIN KINASE"/>
    <property type="match status" value="1"/>
</dbReference>
<dbReference type="InterPro" id="IPR011990">
    <property type="entry name" value="TPR-like_helical_dom_sf"/>
</dbReference>
<dbReference type="FunFam" id="3.30.200.20:FF:000140">
    <property type="entry name" value="Leucine-rich repeat receptor-like protein kinase"/>
    <property type="match status" value="1"/>
</dbReference>
<dbReference type="EMBL" id="PKPP01004416">
    <property type="protein sequence ID" value="PWA64466.1"/>
    <property type="molecule type" value="Genomic_DNA"/>
</dbReference>
<keyword evidence="5" id="KW-0158">Chromosome</keyword>
<evidence type="ECO:0000256" key="26">
    <source>
        <dbReference type="SAM" id="Phobius"/>
    </source>
</evidence>
<keyword evidence="13" id="KW-0547">Nucleotide-binding</keyword>
<dbReference type="SMART" id="SM00220">
    <property type="entry name" value="S_TKc"/>
    <property type="match status" value="1"/>
</dbReference>
<dbReference type="SUPFAM" id="SSF52058">
    <property type="entry name" value="L domain-like"/>
    <property type="match status" value="1"/>
</dbReference>
<dbReference type="GO" id="GO:0005524">
    <property type="term" value="F:ATP binding"/>
    <property type="evidence" value="ECO:0007669"/>
    <property type="project" value="UniProtKB-KW"/>
</dbReference>
<keyword evidence="18 26" id="KW-1133">Transmembrane helix</keyword>
<keyword evidence="7" id="KW-0597">Phosphoprotein</keyword>
<dbReference type="InterPro" id="IPR008271">
    <property type="entry name" value="Ser/Thr_kinase_AS"/>
</dbReference>
<dbReference type="Gene3D" id="2.60.120.430">
    <property type="entry name" value="Galactose-binding lectin"/>
    <property type="match status" value="1"/>
</dbReference>
<evidence type="ECO:0000256" key="13">
    <source>
        <dbReference type="ARBA" id="ARBA00022741"/>
    </source>
</evidence>
<evidence type="ECO:0000256" key="16">
    <source>
        <dbReference type="ARBA" id="ARBA00022840"/>
    </source>
</evidence>
<evidence type="ECO:0000256" key="19">
    <source>
        <dbReference type="ARBA" id="ARBA00023136"/>
    </source>
</evidence>
<dbReference type="InterPro" id="IPR011009">
    <property type="entry name" value="Kinase-like_dom_sf"/>
</dbReference>
<keyword evidence="20" id="KW-0675">Receptor</keyword>
<keyword evidence="11" id="KW-0732">Signal</keyword>
<dbReference type="FunFam" id="2.60.120.430:FF:000002">
    <property type="entry name" value="Leucine-rich repeat receptor-like protein kinase"/>
    <property type="match status" value="1"/>
</dbReference>
<dbReference type="AlphaFoldDB" id="A0A2U1MTB7"/>